<dbReference type="OrthoDB" id="9155022at2"/>
<gene>
    <name evidence="2" type="ORF">SAMN02745117_01125</name>
</gene>
<dbReference type="EMBL" id="FQUZ01000010">
    <property type="protein sequence ID" value="SHE97099.1"/>
    <property type="molecule type" value="Genomic_DNA"/>
</dbReference>
<sequence length="112" mass="12199">MPAFQQPPAARPPRRNQPVTLEQAAHEAPMLAHLLRQAQQSQAMLALVQALVPPGLFRSLRAGAVENQQWCLFVANAPAAAKLRQLTPALTAHLRTKGYAIQGIRVLVSPVR</sequence>
<dbReference type="AlphaFoldDB" id="A0A1M4XUB7"/>
<dbReference type="Pfam" id="PF05258">
    <property type="entry name" value="DciA"/>
    <property type="match status" value="1"/>
</dbReference>
<evidence type="ECO:0000313" key="3">
    <source>
        <dbReference type="Proteomes" id="UP000184327"/>
    </source>
</evidence>
<reference evidence="2 3" key="1">
    <citation type="submission" date="2016-11" db="EMBL/GenBank/DDBJ databases">
        <authorList>
            <person name="Jaros S."/>
            <person name="Januszkiewicz K."/>
            <person name="Wedrychowicz H."/>
        </authorList>
    </citation>
    <scope>NUCLEOTIDE SEQUENCE [LARGE SCALE GENOMIC DNA]</scope>
    <source>
        <strain evidence="2 3">DSM 16112</strain>
    </source>
</reference>
<dbReference type="InterPro" id="IPR007922">
    <property type="entry name" value="DciA-like"/>
</dbReference>
<keyword evidence="3" id="KW-1185">Reference proteome</keyword>
<dbReference type="Proteomes" id="UP000184327">
    <property type="component" value="Unassembled WGS sequence"/>
</dbReference>
<protein>
    <recommendedName>
        <fullName evidence="4">DUF721 domain-containing protein</fullName>
    </recommendedName>
</protein>
<feature type="region of interest" description="Disordered" evidence="1">
    <location>
        <begin position="1"/>
        <end position="21"/>
    </location>
</feature>
<accession>A0A1M4XUB7</accession>
<name>A0A1M4XUB7_9BURK</name>
<evidence type="ECO:0000313" key="2">
    <source>
        <dbReference type="EMBL" id="SHE97099.1"/>
    </source>
</evidence>
<organism evidence="2 3">
    <name type="scientific">Lampropedia hyalina DSM 16112</name>
    <dbReference type="NCBI Taxonomy" id="1122156"/>
    <lineage>
        <taxon>Bacteria</taxon>
        <taxon>Pseudomonadati</taxon>
        <taxon>Pseudomonadota</taxon>
        <taxon>Betaproteobacteria</taxon>
        <taxon>Burkholderiales</taxon>
        <taxon>Comamonadaceae</taxon>
        <taxon>Lampropedia</taxon>
    </lineage>
</organism>
<proteinExistence type="predicted"/>
<evidence type="ECO:0000256" key="1">
    <source>
        <dbReference type="SAM" id="MobiDB-lite"/>
    </source>
</evidence>
<evidence type="ECO:0008006" key="4">
    <source>
        <dbReference type="Google" id="ProtNLM"/>
    </source>
</evidence>